<dbReference type="OrthoDB" id="7764883at2759"/>
<comment type="caution">
    <text evidence="2">The sequence shown here is derived from an EMBL/GenBank/DDBJ whole genome shotgun (WGS) entry which is preliminary data.</text>
</comment>
<evidence type="ECO:0000313" key="2">
    <source>
        <dbReference type="EMBL" id="KAG5674522.1"/>
    </source>
</evidence>
<dbReference type="Proteomes" id="UP001107558">
    <property type="component" value="Chromosome 2"/>
</dbReference>
<proteinExistence type="predicted"/>
<feature type="compositionally biased region" description="Polar residues" evidence="1">
    <location>
        <begin position="349"/>
        <end position="368"/>
    </location>
</feature>
<evidence type="ECO:0008006" key="4">
    <source>
        <dbReference type="Google" id="ProtNLM"/>
    </source>
</evidence>
<reference evidence="2" key="1">
    <citation type="submission" date="2021-03" db="EMBL/GenBank/DDBJ databases">
        <title>Chromosome level genome of the anhydrobiotic midge Polypedilum vanderplanki.</title>
        <authorList>
            <person name="Yoshida Y."/>
            <person name="Kikawada T."/>
            <person name="Gusev O."/>
        </authorList>
    </citation>
    <scope>NUCLEOTIDE SEQUENCE</scope>
    <source>
        <strain evidence="2">NIAS01</strain>
        <tissue evidence="2">Whole body or cell culture</tissue>
    </source>
</reference>
<gene>
    <name evidence="2" type="ORF">PVAND_004484</name>
</gene>
<name>A0A9J6BXP8_POLVA</name>
<organism evidence="2 3">
    <name type="scientific">Polypedilum vanderplanki</name>
    <name type="common">Sleeping chironomid midge</name>
    <dbReference type="NCBI Taxonomy" id="319348"/>
    <lineage>
        <taxon>Eukaryota</taxon>
        <taxon>Metazoa</taxon>
        <taxon>Ecdysozoa</taxon>
        <taxon>Arthropoda</taxon>
        <taxon>Hexapoda</taxon>
        <taxon>Insecta</taxon>
        <taxon>Pterygota</taxon>
        <taxon>Neoptera</taxon>
        <taxon>Endopterygota</taxon>
        <taxon>Diptera</taxon>
        <taxon>Nematocera</taxon>
        <taxon>Chironomoidea</taxon>
        <taxon>Chironomidae</taxon>
        <taxon>Chironominae</taxon>
        <taxon>Polypedilum</taxon>
        <taxon>Polypedilum</taxon>
    </lineage>
</organism>
<feature type="compositionally biased region" description="Polar residues" evidence="1">
    <location>
        <begin position="53"/>
        <end position="68"/>
    </location>
</feature>
<sequence>MQPEFNSEMHEFSKNDHVQQAQIIKKARIQHTVQIPTTNQYEMLTIDDDGPNIVQNGLNSHATSSNPQQRPPPFNIIGLNISTTDNLLKQIKVTDYEIKLTTEGIRLFTKTIDIFKLVKAHLLANKVQFYTHQLREERMTKFVLHGLPDTTEAEINQGLNTAGVFPTLIKKMKIKRARYDGHAVYLIYFLKTQNVKLNCLVEKCKVISYVRVKWEHYKNPEKGPTQCRNCLRYGHGSNNCSAAARCIRCALNHSSGDCPLLKDQTGKIVRDRVDNSLLKCALCNLNHPASSKNCPKRKDFINAKKPHYKSFKRTNTEKGTFIPAPQLNDFNFPRLSHNTKQKDVPEPTKWQNKSTIPTEESDPHNGNGNLFSRSQLLSIFMEMTSQLSQAKTKSQQVQILMDIALKHCVNE</sequence>
<evidence type="ECO:0000313" key="3">
    <source>
        <dbReference type="Proteomes" id="UP001107558"/>
    </source>
</evidence>
<dbReference type="EMBL" id="JADBJN010000002">
    <property type="protein sequence ID" value="KAG5674522.1"/>
    <property type="molecule type" value="Genomic_DNA"/>
</dbReference>
<keyword evidence="3" id="KW-1185">Reference proteome</keyword>
<accession>A0A9J6BXP8</accession>
<feature type="region of interest" description="Disordered" evidence="1">
    <location>
        <begin position="52"/>
        <end position="72"/>
    </location>
</feature>
<evidence type="ECO:0000256" key="1">
    <source>
        <dbReference type="SAM" id="MobiDB-lite"/>
    </source>
</evidence>
<protein>
    <recommendedName>
        <fullName evidence="4">Nucleic-acid-binding protein from transposon X-element</fullName>
    </recommendedName>
</protein>
<feature type="region of interest" description="Disordered" evidence="1">
    <location>
        <begin position="336"/>
        <end position="368"/>
    </location>
</feature>
<dbReference type="AlphaFoldDB" id="A0A9J6BXP8"/>